<evidence type="ECO:0000313" key="5">
    <source>
        <dbReference type="EMBL" id="APT41129.1"/>
    </source>
</evidence>
<dbReference type="InterPro" id="IPR051451">
    <property type="entry name" value="PhoH2-like"/>
</dbReference>
<dbReference type="PANTHER" id="PTHR30473">
    <property type="entry name" value="PROTEIN PHOH"/>
    <property type="match status" value="1"/>
</dbReference>
<organism evidence="5 6">
    <name type="scientific">Klebsiella phage vB_Kpn_IME260</name>
    <dbReference type="NCBI Taxonomy" id="1912318"/>
    <lineage>
        <taxon>Viruses</taxon>
        <taxon>Duplodnaviria</taxon>
        <taxon>Heunggongvirae</taxon>
        <taxon>Uroviricota</taxon>
        <taxon>Caudoviricetes</taxon>
        <taxon>Demerecviridae</taxon>
        <taxon>Sugarlandvirus</taxon>
        <taxon>Sugarlandvirus IME260</taxon>
    </lineage>
</organism>
<dbReference type="Gene3D" id="3.40.50.300">
    <property type="entry name" value="P-loop containing nucleotide triphosphate hydrolases"/>
    <property type="match status" value="1"/>
</dbReference>
<dbReference type="EMBL" id="KX845404">
    <property type="protein sequence ID" value="APT41129.1"/>
    <property type="molecule type" value="Genomic_DNA"/>
</dbReference>
<evidence type="ECO:0000256" key="2">
    <source>
        <dbReference type="ARBA" id="ARBA00022840"/>
    </source>
</evidence>
<feature type="compositionally biased region" description="Basic residues" evidence="3">
    <location>
        <begin position="1"/>
        <end position="10"/>
    </location>
</feature>
<sequence>MRKAARRKESRRNGSAKRERHENVIPVDFEARERFQPTAKELKPKNAEQKHYISTIRNFTVTVGIGEAGTGKTFIPSVLAAQELATPGSVYEKFILVRPNEPLGKSLGMLPGDLNEKMAPWLEPIADGFKWALGERSYQGLVERKAIQYLAIEHARGRTFNNSYVIVDEAQNISVEAMKCILTRVGQDCKLVICGDVAQKDIKSDSGLQLIMDIYDQYEHVPFSLVELHDNVRSAESKAFQAIFNDMGI</sequence>
<dbReference type="OrthoDB" id="8501at10239"/>
<evidence type="ECO:0000259" key="4">
    <source>
        <dbReference type="Pfam" id="PF02562"/>
    </source>
</evidence>
<evidence type="ECO:0000256" key="1">
    <source>
        <dbReference type="ARBA" id="ARBA00022741"/>
    </source>
</evidence>
<dbReference type="GO" id="GO:0005524">
    <property type="term" value="F:ATP binding"/>
    <property type="evidence" value="ECO:0007669"/>
    <property type="project" value="UniProtKB-KW"/>
</dbReference>
<accession>A0A1L6Z553</accession>
<name>A0A1L6Z553_9CAUD</name>
<feature type="domain" description="PhoH-like protein" evidence="4">
    <location>
        <begin position="42"/>
        <end position="243"/>
    </location>
</feature>
<keyword evidence="6" id="KW-1185">Reference proteome</keyword>
<dbReference type="Pfam" id="PF02562">
    <property type="entry name" value="PhoH"/>
    <property type="match status" value="1"/>
</dbReference>
<keyword evidence="1" id="KW-0547">Nucleotide-binding</keyword>
<dbReference type="InterPro" id="IPR003714">
    <property type="entry name" value="PhoH"/>
</dbReference>
<dbReference type="Proteomes" id="UP000225617">
    <property type="component" value="Segment"/>
</dbReference>
<protein>
    <submittedName>
        <fullName evidence="5">Phosphate starvation-inducible protein</fullName>
    </submittedName>
</protein>
<dbReference type="InterPro" id="IPR027417">
    <property type="entry name" value="P-loop_NTPase"/>
</dbReference>
<reference evidence="5" key="1">
    <citation type="submission" date="2017-01" db="EMBL/GenBank/DDBJ databases">
        <title>Complete Genome Sequence of two Novel Multi-drug resistant Klebsiella pneumoniae Phage vB_Kpn_IME260.</title>
        <authorList>
            <person name="Xing S."/>
            <person name="Pan X."/>
            <person name="Sun Q."/>
            <person name="Pei G."/>
            <person name="Mi Z."/>
            <person name="An X."/>
            <person name="Tong Y."/>
        </authorList>
    </citation>
    <scope>NUCLEOTIDE SEQUENCE [LARGE SCALE GENOMIC DNA]</scope>
</reference>
<dbReference type="SUPFAM" id="SSF52540">
    <property type="entry name" value="P-loop containing nucleoside triphosphate hydrolases"/>
    <property type="match status" value="1"/>
</dbReference>
<evidence type="ECO:0000256" key="3">
    <source>
        <dbReference type="SAM" id="MobiDB-lite"/>
    </source>
</evidence>
<proteinExistence type="predicted"/>
<evidence type="ECO:0000313" key="6">
    <source>
        <dbReference type="Proteomes" id="UP000225617"/>
    </source>
</evidence>
<feature type="region of interest" description="Disordered" evidence="3">
    <location>
        <begin position="1"/>
        <end position="22"/>
    </location>
</feature>
<keyword evidence="2" id="KW-0067">ATP-binding</keyword>